<reference evidence="2" key="1">
    <citation type="submission" date="2020-11" db="EMBL/GenBank/DDBJ databases">
        <authorList>
            <person name="Tran Van P."/>
        </authorList>
    </citation>
    <scope>NUCLEOTIDE SEQUENCE</scope>
</reference>
<dbReference type="EMBL" id="OD020212">
    <property type="protein sequence ID" value="CAD7419203.1"/>
    <property type="molecule type" value="Genomic_DNA"/>
</dbReference>
<gene>
    <name evidence="2" type="ORF">TPSB3V08_LOCUS12838</name>
</gene>
<accession>A0A7R9DQL6</accession>
<feature type="region of interest" description="Disordered" evidence="1">
    <location>
        <begin position="49"/>
        <end position="73"/>
    </location>
</feature>
<dbReference type="AlphaFoldDB" id="A0A7R9DQL6"/>
<evidence type="ECO:0000256" key="1">
    <source>
        <dbReference type="SAM" id="MobiDB-lite"/>
    </source>
</evidence>
<proteinExistence type="predicted"/>
<name>A0A7R9DQL6_TIMPO</name>
<protein>
    <submittedName>
        <fullName evidence="2">Uncharacterized protein</fullName>
    </submittedName>
</protein>
<sequence length="73" mass="8248">MKIASCEVMPNIKEFFPYIKNDLTKVTWAHDIATNNGIKVAKSELEVERWRGGSPQEGKDAKHSAADRSWSND</sequence>
<organism evidence="2">
    <name type="scientific">Timema poppense</name>
    <name type="common">Walking stick</name>
    <dbReference type="NCBI Taxonomy" id="170557"/>
    <lineage>
        <taxon>Eukaryota</taxon>
        <taxon>Metazoa</taxon>
        <taxon>Ecdysozoa</taxon>
        <taxon>Arthropoda</taxon>
        <taxon>Hexapoda</taxon>
        <taxon>Insecta</taxon>
        <taxon>Pterygota</taxon>
        <taxon>Neoptera</taxon>
        <taxon>Polyneoptera</taxon>
        <taxon>Phasmatodea</taxon>
        <taxon>Timematodea</taxon>
        <taxon>Timematoidea</taxon>
        <taxon>Timematidae</taxon>
        <taxon>Timema</taxon>
    </lineage>
</organism>
<evidence type="ECO:0000313" key="2">
    <source>
        <dbReference type="EMBL" id="CAD7419203.1"/>
    </source>
</evidence>
<feature type="compositionally biased region" description="Basic and acidic residues" evidence="1">
    <location>
        <begin position="49"/>
        <end position="66"/>
    </location>
</feature>